<proteinExistence type="predicted"/>
<evidence type="ECO:0000313" key="5">
    <source>
        <dbReference type="EMBL" id="MFC7149967.1"/>
    </source>
</evidence>
<accession>A0ABW2FEH2</accession>
<organism evidence="5 6">
    <name type="scientific">Cohnella cellulosilytica</name>
    <dbReference type="NCBI Taxonomy" id="986710"/>
    <lineage>
        <taxon>Bacteria</taxon>
        <taxon>Bacillati</taxon>
        <taxon>Bacillota</taxon>
        <taxon>Bacilli</taxon>
        <taxon>Bacillales</taxon>
        <taxon>Paenibacillaceae</taxon>
        <taxon>Cohnella</taxon>
    </lineage>
</organism>
<protein>
    <submittedName>
        <fullName evidence="5">Polysaccharide deacetylase family protein</fullName>
        <ecNumber evidence="5">3.-.-.-</ecNumber>
    </submittedName>
</protein>
<keyword evidence="6" id="KW-1185">Reference proteome</keyword>
<name>A0ABW2FEH2_9BACL</name>
<evidence type="ECO:0000256" key="2">
    <source>
        <dbReference type="ARBA" id="ARBA00022801"/>
    </source>
</evidence>
<evidence type="ECO:0000313" key="6">
    <source>
        <dbReference type="Proteomes" id="UP001596378"/>
    </source>
</evidence>
<dbReference type="Proteomes" id="UP001596378">
    <property type="component" value="Unassembled WGS sequence"/>
</dbReference>
<dbReference type="Gene3D" id="3.20.20.370">
    <property type="entry name" value="Glycoside hydrolase/deacetylase"/>
    <property type="match status" value="1"/>
</dbReference>
<dbReference type="PROSITE" id="PS51257">
    <property type="entry name" value="PROKAR_LIPOPROTEIN"/>
    <property type="match status" value="1"/>
</dbReference>
<evidence type="ECO:0000259" key="4">
    <source>
        <dbReference type="PROSITE" id="PS51677"/>
    </source>
</evidence>
<keyword evidence="2 5" id="KW-0378">Hydrolase</keyword>
<sequence length="303" mass="33101">MRGKRNRFGRAVLGALGIAMLSAALTGCSLIREWQLVGMTGGGSADAATSFPVEESDVETAVHADAGPNDGLPDAKTTDLPPTQAVKPPPTPGKPKEEVKPRHLVALTFDDGPDNKYTEQILDVLKEYDVQATFFLVGTQVKKYPDMAKRIVEEGHAIGNHTWSHGDLTKLSVEQRAEQIDKARQIIEQATGVTPRLMRAPYGALSEDVLATIHDDEMKHVAWTVDTRDWAGSSVADMYKNVMANTRDGGIILMHSFGGRKNALEHTVKLLPKIIEDLRAKGYELVTVEEMIDSGEYKASVIK</sequence>
<dbReference type="Pfam" id="PF01522">
    <property type="entry name" value="Polysacc_deac_1"/>
    <property type="match status" value="1"/>
</dbReference>
<dbReference type="PANTHER" id="PTHR10587">
    <property type="entry name" value="GLYCOSYL TRANSFERASE-RELATED"/>
    <property type="match status" value="1"/>
</dbReference>
<dbReference type="SUPFAM" id="SSF88713">
    <property type="entry name" value="Glycoside hydrolase/deacetylase"/>
    <property type="match status" value="1"/>
</dbReference>
<feature type="region of interest" description="Disordered" evidence="3">
    <location>
        <begin position="63"/>
        <end position="100"/>
    </location>
</feature>
<dbReference type="InterPro" id="IPR050248">
    <property type="entry name" value="Polysacc_deacetylase_ArnD"/>
</dbReference>
<gene>
    <name evidence="5" type="ORF">ACFQMJ_15685</name>
</gene>
<dbReference type="EC" id="3.-.-.-" evidence="5"/>
<evidence type="ECO:0000256" key="1">
    <source>
        <dbReference type="ARBA" id="ARBA00022723"/>
    </source>
</evidence>
<dbReference type="RefSeq" id="WP_378046343.1">
    <property type="nucleotide sequence ID" value="NZ_JBHMDN010000010.1"/>
</dbReference>
<evidence type="ECO:0000256" key="3">
    <source>
        <dbReference type="SAM" id="MobiDB-lite"/>
    </source>
</evidence>
<dbReference type="CDD" id="cd10917">
    <property type="entry name" value="CE4_NodB_like_6s_7s"/>
    <property type="match status" value="1"/>
</dbReference>
<dbReference type="InterPro" id="IPR002509">
    <property type="entry name" value="NODB_dom"/>
</dbReference>
<dbReference type="GO" id="GO:0016787">
    <property type="term" value="F:hydrolase activity"/>
    <property type="evidence" value="ECO:0007669"/>
    <property type="project" value="UniProtKB-KW"/>
</dbReference>
<reference evidence="6" key="1">
    <citation type="journal article" date="2019" name="Int. J. Syst. Evol. Microbiol.">
        <title>The Global Catalogue of Microorganisms (GCM) 10K type strain sequencing project: providing services to taxonomists for standard genome sequencing and annotation.</title>
        <authorList>
            <consortium name="The Broad Institute Genomics Platform"/>
            <consortium name="The Broad Institute Genome Sequencing Center for Infectious Disease"/>
            <person name="Wu L."/>
            <person name="Ma J."/>
        </authorList>
    </citation>
    <scope>NUCLEOTIDE SEQUENCE [LARGE SCALE GENOMIC DNA]</scope>
    <source>
        <strain evidence="6">KCTC 12907</strain>
    </source>
</reference>
<feature type="domain" description="NodB homology" evidence="4">
    <location>
        <begin position="103"/>
        <end position="286"/>
    </location>
</feature>
<dbReference type="PANTHER" id="PTHR10587:SF133">
    <property type="entry name" value="CHITIN DEACETYLASE 1-RELATED"/>
    <property type="match status" value="1"/>
</dbReference>
<dbReference type="PROSITE" id="PS51677">
    <property type="entry name" value="NODB"/>
    <property type="match status" value="1"/>
</dbReference>
<comment type="caution">
    <text evidence="5">The sequence shown here is derived from an EMBL/GenBank/DDBJ whole genome shotgun (WGS) entry which is preliminary data.</text>
</comment>
<dbReference type="EMBL" id="JBHTAI010000009">
    <property type="protein sequence ID" value="MFC7149967.1"/>
    <property type="molecule type" value="Genomic_DNA"/>
</dbReference>
<dbReference type="InterPro" id="IPR011330">
    <property type="entry name" value="Glyco_hydro/deAcase_b/a-brl"/>
</dbReference>
<keyword evidence="1" id="KW-0479">Metal-binding</keyword>